<sequence>MEIKDSVSSSDDLVIVFKHPKYGEHTLNLDGKGLLSNEAGYFHINPKYRELDGHSYYMGLKFKIDFEVGKTYTLNKNDDSVTASLQIDHIAGDTHASGTFRLSEGGEFPVGEFKLFEEDVFAVEGRFAFREFKE</sequence>
<proteinExistence type="predicted"/>
<dbReference type="AlphaFoldDB" id="A0A423JYT9"/>
<evidence type="ECO:0000313" key="2">
    <source>
        <dbReference type="Proteomes" id="UP000285349"/>
    </source>
</evidence>
<gene>
    <name evidence="1" type="ORF">BK666_22325</name>
</gene>
<dbReference type="OrthoDB" id="7032778at2"/>
<reference evidence="1 2" key="1">
    <citation type="submission" date="2016-10" db="EMBL/GenBank/DDBJ databases">
        <title>Comparative genome analysis of multiple Pseudomonas spp. focuses on biocontrol and plant growth promoting traits.</title>
        <authorList>
            <person name="Tao X.-Y."/>
            <person name="Taylor C.G."/>
        </authorList>
    </citation>
    <scope>NUCLEOTIDE SEQUENCE [LARGE SCALE GENOMIC DNA]</scope>
    <source>
        <strain evidence="1 2">37A10</strain>
    </source>
</reference>
<accession>A0A423JYT9</accession>
<dbReference type="EMBL" id="MOBQ01000025">
    <property type="protein sequence ID" value="RON42917.1"/>
    <property type="molecule type" value="Genomic_DNA"/>
</dbReference>
<dbReference type="RefSeq" id="WP_123513259.1">
    <property type="nucleotide sequence ID" value="NZ_MOBQ01000025.1"/>
</dbReference>
<evidence type="ECO:0000313" key="1">
    <source>
        <dbReference type="EMBL" id="RON42917.1"/>
    </source>
</evidence>
<organism evidence="1 2">
    <name type="scientific">Pseudomonas frederiksbergensis</name>
    <dbReference type="NCBI Taxonomy" id="104087"/>
    <lineage>
        <taxon>Bacteria</taxon>
        <taxon>Pseudomonadati</taxon>
        <taxon>Pseudomonadota</taxon>
        <taxon>Gammaproteobacteria</taxon>
        <taxon>Pseudomonadales</taxon>
        <taxon>Pseudomonadaceae</taxon>
        <taxon>Pseudomonas</taxon>
    </lineage>
</organism>
<comment type="caution">
    <text evidence="1">The sequence shown here is derived from an EMBL/GenBank/DDBJ whole genome shotgun (WGS) entry which is preliminary data.</text>
</comment>
<name>A0A423JYT9_9PSED</name>
<dbReference type="Proteomes" id="UP000285349">
    <property type="component" value="Unassembled WGS sequence"/>
</dbReference>
<protein>
    <submittedName>
        <fullName evidence="1">Uncharacterized protein</fullName>
    </submittedName>
</protein>